<feature type="domain" description="ABC transporter" evidence="5">
    <location>
        <begin position="7"/>
        <end position="250"/>
    </location>
</feature>
<dbReference type="Proteomes" id="UP000092503">
    <property type="component" value="Unassembled WGS sequence"/>
</dbReference>
<evidence type="ECO:0000256" key="1">
    <source>
        <dbReference type="ARBA" id="ARBA00005417"/>
    </source>
</evidence>
<keyword evidence="4" id="KW-0067">ATP-binding</keyword>
<comment type="similarity">
    <text evidence="1">Belongs to the ABC transporter superfamily.</text>
</comment>
<dbReference type="AlphaFoldDB" id="A0A1C3NFQ6"/>
<dbReference type="InterPro" id="IPR050683">
    <property type="entry name" value="Bact_Polysacc_Export_ATP-bd"/>
</dbReference>
<dbReference type="CDD" id="cd10147">
    <property type="entry name" value="Wzt_C-like"/>
    <property type="match status" value="1"/>
</dbReference>
<dbReference type="CDD" id="cd03220">
    <property type="entry name" value="ABC_KpsT_Wzt"/>
    <property type="match status" value="1"/>
</dbReference>
<evidence type="ECO:0000256" key="3">
    <source>
        <dbReference type="ARBA" id="ARBA00022741"/>
    </source>
</evidence>
<dbReference type="PROSITE" id="PS00211">
    <property type="entry name" value="ABC_TRANSPORTER_1"/>
    <property type="match status" value="1"/>
</dbReference>
<reference evidence="6 7" key="1">
    <citation type="submission" date="2016-06" db="EMBL/GenBank/DDBJ databases">
        <authorList>
            <person name="Kjaerup R.B."/>
            <person name="Dalgaard T.S."/>
            <person name="Juul-Madsen H.R."/>
        </authorList>
    </citation>
    <scope>NUCLEOTIDE SEQUENCE [LARGE SCALE GENOMIC DNA]</scope>
    <source>
        <strain evidence="6">LMG947</strain>
    </source>
</reference>
<evidence type="ECO:0000256" key="2">
    <source>
        <dbReference type="ARBA" id="ARBA00022448"/>
    </source>
</evidence>
<sequence>MSSEPIIQVHNIGKVFPVYQKSHHRLMQMLSPNERKAQWFREFHALDAVSFNVGRGESVGIVGRNGSGKSTLLQIICGTLAPTTGTAIVNGRVAALLELGAGFNPEFTGRENVFVYGAVLGLSRREIEGRFQHITEFADIGEFIDQPVKTYSSGMFVRLAFAVAINVTPDVLVVDEALAVGDAKFQSKCFARLRELREQGTSILFVSHSTEQIVTHCDRAVLLDGGRLLMDGVPKKVVHHYMDLLFGKSRSSQAAVKIEGNGQVESQPEFLAMPPAGSDPFSSHPNYSPHEYRWGDRAAVLQDFYLRFGAQAFPQVVSSGETGCLSLAVRFEREVARPVLGLTIKNTEGVTVYATNTEMQEIAEMAQVGVAGSAIQIDIDFECRLGSGDYFISVGVASRQGDDVIPHDRRYDSIHFQVISEGFVGFSDVGAVIRPKLAAQQGLAS</sequence>
<dbReference type="SMART" id="SM00382">
    <property type="entry name" value="AAA"/>
    <property type="match status" value="1"/>
</dbReference>
<dbReference type="RefSeq" id="WP_065465833.1">
    <property type="nucleotide sequence ID" value="NZ_FLTX01000001.1"/>
</dbReference>
<dbReference type="STRING" id="56449.XBLMG947_0011"/>
<dbReference type="Pfam" id="PF14524">
    <property type="entry name" value="Wzt_C"/>
    <property type="match status" value="1"/>
</dbReference>
<evidence type="ECO:0000259" key="5">
    <source>
        <dbReference type="PROSITE" id="PS50893"/>
    </source>
</evidence>
<organism evidence="6 7">
    <name type="scientific">Xanthomonas bromi</name>
    <dbReference type="NCBI Taxonomy" id="56449"/>
    <lineage>
        <taxon>Bacteria</taxon>
        <taxon>Pseudomonadati</taxon>
        <taxon>Pseudomonadota</taxon>
        <taxon>Gammaproteobacteria</taxon>
        <taxon>Lysobacterales</taxon>
        <taxon>Lysobacteraceae</taxon>
        <taxon>Xanthomonas</taxon>
    </lineage>
</organism>
<keyword evidence="2" id="KW-0813">Transport</keyword>
<dbReference type="EMBL" id="FLTX01000001">
    <property type="protein sequence ID" value="SBV49240.1"/>
    <property type="molecule type" value="Genomic_DNA"/>
</dbReference>
<evidence type="ECO:0000313" key="7">
    <source>
        <dbReference type="Proteomes" id="UP000092503"/>
    </source>
</evidence>
<protein>
    <submittedName>
        <fullName evidence="6">ABC transporter ATP binding protein</fullName>
    </submittedName>
</protein>
<dbReference type="InterPro" id="IPR027417">
    <property type="entry name" value="P-loop_NTPase"/>
</dbReference>
<dbReference type="GO" id="GO:0005524">
    <property type="term" value="F:ATP binding"/>
    <property type="evidence" value="ECO:0007669"/>
    <property type="project" value="UniProtKB-KW"/>
</dbReference>
<evidence type="ECO:0000256" key="4">
    <source>
        <dbReference type="ARBA" id="ARBA00022840"/>
    </source>
</evidence>
<dbReference type="PANTHER" id="PTHR46743:SF2">
    <property type="entry name" value="TEICHOIC ACIDS EXPORT ATP-BINDING PROTEIN TAGH"/>
    <property type="match status" value="1"/>
</dbReference>
<dbReference type="GO" id="GO:0016887">
    <property type="term" value="F:ATP hydrolysis activity"/>
    <property type="evidence" value="ECO:0007669"/>
    <property type="project" value="InterPro"/>
</dbReference>
<accession>A0A1C3NFQ6</accession>
<dbReference type="SUPFAM" id="SSF52540">
    <property type="entry name" value="P-loop containing nucleoside triphosphate hydrolases"/>
    <property type="match status" value="1"/>
</dbReference>
<evidence type="ECO:0000313" key="6">
    <source>
        <dbReference type="EMBL" id="SBV49240.1"/>
    </source>
</evidence>
<dbReference type="Gene3D" id="3.40.50.300">
    <property type="entry name" value="P-loop containing nucleotide triphosphate hydrolases"/>
    <property type="match status" value="1"/>
</dbReference>
<dbReference type="InterPro" id="IPR003593">
    <property type="entry name" value="AAA+_ATPase"/>
</dbReference>
<dbReference type="PANTHER" id="PTHR46743">
    <property type="entry name" value="TEICHOIC ACIDS EXPORT ATP-BINDING PROTEIN TAGH"/>
    <property type="match status" value="1"/>
</dbReference>
<dbReference type="Pfam" id="PF00005">
    <property type="entry name" value="ABC_tran"/>
    <property type="match status" value="1"/>
</dbReference>
<dbReference type="InterPro" id="IPR015860">
    <property type="entry name" value="ABC_transpr_TagH-like"/>
</dbReference>
<keyword evidence="3" id="KW-0547">Nucleotide-binding</keyword>
<dbReference type="GO" id="GO:0016020">
    <property type="term" value="C:membrane"/>
    <property type="evidence" value="ECO:0007669"/>
    <property type="project" value="InterPro"/>
</dbReference>
<dbReference type="InterPro" id="IPR003439">
    <property type="entry name" value="ABC_transporter-like_ATP-bd"/>
</dbReference>
<dbReference type="InterPro" id="IPR017871">
    <property type="entry name" value="ABC_transporter-like_CS"/>
</dbReference>
<dbReference type="PROSITE" id="PS50893">
    <property type="entry name" value="ABC_TRANSPORTER_2"/>
    <property type="match status" value="1"/>
</dbReference>
<dbReference type="Gene3D" id="2.70.50.60">
    <property type="entry name" value="abc- transporter (atp binding component) like domain"/>
    <property type="match status" value="1"/>
</dbReference>
<dbReference type="GO" id="GO:0140359">
    <property type="term" value="F:ABC-type transporter activity"/>
    <property type="evidence" value="ECO:0007669"/>
    <property type="project" value="InterPro"/>
</dbReference>
<dbReference type="InterPro" id="IPR029439">
    <property type="entry name" value="Wzt_C"/>
</dbReference>
<proteinExistence type="inferred from homology"/>
<gene>
    <name evidence="6" type="ORF">XBLMG947_0011</name>
</gene>
<name>A0A1C3NFQ6_9XANT</name>